<reference evidence="14 15" key="1">
    <citation type="submission" date="2024-03" db="EMBL/GenBank/DDBJ databases">
        <title>Aureococcus anophagefferens CCMP1851 and Kratosvirus quantuckense: Draft genome of a second virus-susceptible host strain in the model system.</title>
        <authorList>
            <person name="Chase E."/>
            <person name="Truchon A.R."/>
            <person name="Schepens W."/>
            <person name="Wilhelm S.W."/>
        </authorList>
    </citation>
    <scope>NUCLEOTIDE SEQUENCE [LARGE SCALE GENOMIC DNA]</scope>
    <source>
        <strain evidence="14 15">CCMP1851</strain>
    </source>
</reference>
<dbReference type="Pfam" id="PF18147">
    <property type="entry name" value="Suv3_C_1"/>
    <property type="match status" value="1"/>
</dbReference>
<dbReference type="Pfam" id="PF12513">
    <property type="entry name" value="SUV3_C"/>
    <property type="match status" value="1"/>
</dbReference>
<dbReference type="Gene3D" id="1.20.58.1080">
    <property type="match status" value="1"/>
</dbReference>
<evidence type="ECO:0000256" key="12">
    <source>
        <dbReference type="SAM" id="MobiDB-lite"/>
    </source>
</evidence>
<comment type="caution">
    <text evidence="14">The sequence shown here is derived from an EMBL/GenBank/DDBJ whole genome shotgun (WGS) entry which is preliminary data.</text>
</comment>
<dbReference type="PANTHER" id="PTHR12131">
    <property type="entry name" value="ATP-DEPENDENT RNA AND DNA HELICASE"/>
    <property type="match status" value="1"/>
</dbReference>
<evidence type="ECO:0000256" key="10">
    <source>
        <dbReference type="ARBA" id="ARBA00023128"/>
    </source>
</evidence>
<dbReference type="CDD" id="cd18805">
    <property type="entry name" value="SF2_C_suv3"/>
    <property type="match status" value="1"/>
</dbReference>
<dbReference type="CDD" id="cd17913">
    <property type="entry name" value="DEXQc_Suv3"/>
    <property type="match status" value="1"/>
</dbReference>
<keyword evidence="10" id="KW-0496">Mitochondrion</keyword>
<dbReference type="InterPro" id="IPR001650">
    <property type="entry name" value="Helicase_C-like"/>
</dbReference>
<dbReference type="InterPro" id="IPR022192">
    <property type="entry name" value="SUV3_C"/>
</dbReference>
<feature type="region of interest" description="Disordered" evidence="12">
    <location>
        <begin position="546"/>
        <end position="587"/>
    </location>
</feature>
<dbReference type="GO" id="GO:0004386">
    <property type="term" value="F:helicase activity"/>
    <property type="evidence" value="ECO:0007669"/>
    <property type="project" value="UniProtKB-KW"/>
</dbReference>
<evidence type="ECO:0000256" key="7">
    <source>
        <dbReference type="ARBA" id="ARBA00022806"/>
    </source>
</evidence>
<dbReference type="Gene3D" id="1.20.272.40">
    <property type="match status" value="1"/>
</dbReference>
<feature type="compositionally biased region" description="Basic residues" evidence="12">
    <location>
        <begin position="560"/>
        <end position="587"/>
    </location>
</feature>
<sequence>MLLLLRRAVARPPRFARAQSSVVASPHVEWRSAADLRAPEEWYPKARLSRRRVIYHGGPTNSGKTYHALEALKRADADGGGGVYAGPLRLLALEVYERLNAAGCYCSLFTGQERREVPFATHASCTIEMVPVGRRWDVAVVDEIQMIGSPDRGHAWTRALHGLDAREIHVCGALDAAALVERLCGITGDAFELKEYERLTPLTTERAHLDGWTGVKKGDCVVTFSRDDIHRVRREIETANEDMKCCVVYGQLPPETRAQQARLFNDEASGYDVLVASDAVGMGLNLNIGRVLFRQILKYSGELSDEALDGVDEAYREDSRKTRLSPVEHQLVKQIAGRAGRMATAFSSGGGGVTAMDARDLSYVRAALAAPNDAVSRAGLFPPAEILALFAAELGDADMGLGDVVAAFVEACDIDESLYYVCGQDEVAKVVKKLDDDIRLDLADMLLFCTAPCNLNDRFAVSMLNAYARARAGGGRCGPNVRLPKGRPSKLSDLHDLCSKHNVLDLYLWLAFRFPETFPDSAAATAQKQRCIALIAATLESRTLELPAKKGADDAEKTTRAKKKGPARKRAPTNAKRRRPGRAKPKR</sequence>
<keyword evidence="6" id="KW-0378">Hydrolase</keyword>
<dbReference type="Pfam" id="PF22527">
    <property type="entry name" value="DEXQc_Suv3"/>
    <property type="match status" value="1"/>
</dbReference>
<keyword evidence="7 14" id="KW-0347">Helicase</keyword>
<dbReference type="InterPro" id="IPR027417">
    <property type="entry name" value="P-loop_NTPase"/>
</dbReference>
<evidence type="ECO:0000256" key="3">
    <source>
        <dbReference type="ARBA" id="ARBA00004173"/>
    </source>
</evidence>
<comment type="subcellular location">
    <subcellularLocation>
        <location evidence="3">Mitochondrion</location>
    </subcellularLocation>
</comment>
<evidence type="ECO:0000256" key="9">
    <source>
        <dbReference type="ARBA" id="ARBA00022946"/>
    </source>
</evidence>
<keyword evidence="9" id="KW-0809">Transit peptide</keyword>
<dbReference type="PROSITE" id="PS51194">
    <property type="entry name" value="HELICASE_CTER"/>
    <property type="match status" value="1"/>
</dbReference>
<proteinExistence type="predicted"/>
<evidence type="ECO:0000259" key="13">
    <source>
        <dbReference type="PROSITE" id="PS51194"/>
    </source>
</evidence>
<dbReference type="InterPro" id="IPR055206">
    <property type="entry name" value="DEXQc_SUV3"/>
</dbReference>
<evidence type="ECO:0000313" key="15">
    <source>
        <dbReference type="Proteomes" id="UP001363151"/>
    </source>
</evidence>
<protein>
    <recommendedName>
        <fullName evidence="4">RNA helicase</fullName>
        <ecNumber evidence="4">3.6.4.13</ecNumber>
    </recommendedName>
</protein>
<dbReference type="Proteomes" id="UP001363151">
    <property type="component" value="Unassembled WGS sequence"/>
</dbReference>
<dbReference type="SUPFAM" id="SSF52540">
    <property type="entry name" value="P-loop containing nucleoside triphosphate hydrolases"/>
    <property type="match status" value="1"/>
</dbReference>
<evidence type="ECO:0000256" key="1">
    <source>
        <dbReference type="ARBA" id="ARBA00001936"/>
    </source>
</evidence>
<gene>
    <name evidence="14" type="primary">SUPV3L1</name>
    <name evidence="14" type="ORF">SO694_00013491</name>
</gene>
<keyword evidence="5" id="KW-0547">Nucleotide-binding</keyword>
<dbReference type="InterPro" id="IPR050699">
    <property type="entry name" value="RNA-DNA_Helicase"/>
</dbReference>
<keyword evidence="8" id="KW-0067">ATP-binding</keyword>
<organism evidence="14 15">
    <name type="scientific">Aureococcus anophagefferens</name>
    <name type="common">Harmful bloom alga</name>
    <dbReference type="NCBI Taxonomy" id="44056"/>
    <lineage>
        <taxon>Eukaryota</taxon>
        <taxon>Sar</taxon>
        <taxon>Stramenopiles</taxon>
        <taxon>Ochrophyta</taxon>
        <taxon>Pelagophyceae</taxon>
        <taxon>Pelagomonadales</taxon>
        <taxon>Pelagomonadaceae</taxon>
        <taxon>Aureococcus</taxon>
    </lineage>
</organism>
<evidence type="ECO:0000256" key="2">
    <source>
        <dbReference type="ARBA" id="ARBA00001946"/>
    </source>
</evidence>
<dbReference type="Pfam" id="PF00271">
    <property type="entry name" value="Helicase_C"/>
    <property type="match status" value="1"/>
</dbReference>
<evidence type="ECO:0000256" key="11">
    <source>
        <dbReference type="ARBA" id="ARBA00047984"/>
    </source>
</evidence>
<comment type="catalytic activity">
    <reaction evidence="11">
        <text>ATP + H2O = ADP + phosphate + H(+)</text>
        <dbReference type="Rhea" id="RHEA:13065"/>
        <dbReference type="ChEBI" id="CHEBI:15377"/>
        <dbReference type="ChEBI" id="CHEBI:15378"/>
        <dbReference type="ChEBI" id="CHEBI:30616"/>
        <dbReference type="ChEBI" id="CHEBI:43474"/>
        <dbReference type="ChEBI" id="CHEBI:456216"/>
        <dbReference type="EC" id="3.6.4.13"/>
    </reaction>
</comment>
<comment type="cofactor">
    <cofactor evidence="2">
        <name>Mg(2+)</name>
        <dbReference type="ChEBI" id="CHEBI:18420"/>
    </cofactor>
</comment>
<dbReference type="InterPro" id="IPR041082">
    <property type="entry name" value="Suv3_C_1"/>
</dbReference>
<accession>A0ABR1G155</accession>
<comment type="cofactor">
    <cofactor evidence="1">
        <name>Mn(2+)</name>
        <dbReference type="ChEBI" id="CHEBI:29035"/>
    </cofactor>
</comment>
<name>A0ABR1G155_AURAN</name>
<dbReference type="Gene3D" id="3.40.50.300">
    <property type="entry name" value="P-loop containing nucleotide triphosphate hydrolases"/>
    <property type="match status" value="2"/>
</dbReference>
<feature type="domain" description="Helicase C-terminal" evidence="13">
    <location>
        <begin position="194"/>
        <end position="388"/>
    </location>
</feature>
<evidence type="ECO:0000256" key="4">
    <source>
        <dbReference type="ARBA" id="ARBA00012552"/>
    </source>
</evidence>
<dbReference type="SMART" id="SM00490">
    <property type="entry name" value="HELICc"/>
    <property type="match status" value="1"/>
</dbReference>
<keyword evidence="15" id="KW-1185">Reference proteome</keyword>
<dbReference type="EMBL" id="JBBJCI010000146">
    <property type="protein sequence ID" value="KAK7242299.1"/>
    <property type="molecule type" value="Genomic_DNA"/>
</dbReference>
<evidence type="ECO:0000256" key="8">
    <source>
        <dbReference type="ARBA" id="ARBA00022840"/>
    </source>
</evidence>
<evidence type="ECO:0000256" key="6">
    <source>
        <dbReference type="ARBA" id="ARBA00022801"/>
    </source>
</evidence>
<feature type="compositionally biased region" description="Basic and acidic residues" evidence="12">
    <location>
        <begin position="547"/>
        <end position="559"/>
    </location>
</feature>
<evidence type="ECO:0000256" key="5">
    <source>
        <dbReference type="ARBA" id="ARBA00022741"/>
    </source>
</evidence>
<dbReference type="InterPro" id="IPR044774">
    <property type="entry name" value="Suv3_DEXQc"/>
</dbReference>
<dbReference type="EC" id="3.6.4.13" evidence="4"/>
<dbReference type="PANTHER" id="PTHR12131:SF1">
    <property type="entry name" value="ATP-DEPENDENT RNA HELICASE SUPV3L1, MITOCHONDRIAL-RELATED"/>
    <property type="match status" value="1"/>
</dbReference>
<evidence type="ECO:0000313" key="14">
    <source>
        <dbReference type="EMBL" id="KAK7242299.1"/>
    </source>
</evidence>